<comment type="similarity">
    <text evidence="1">Belongs to the heat shock protein 70 family.</text>
</comment>
<dbReference type="Pfam" id="PF13649">
    <property type="entry name" value="Methyltransf_25"/>
    <property type="match status" value="1"/>
</dbReference>
<feature type="region of interest" description="Disordered" evidence="4">
    <location>
        <begin position="232"/>
        <end position="270"/>
    </location>
</feature>
<dbReference type="Proteomes" id="UP001234178">
    <property type="component" value="Unassembled WGS sequence"/>
</dbReference>
<evidence type="ECO:0000256" key="1">
    <source>
        <dbReference type="ARBA" id="ARBA00007381"/>
    </source>
</evidence>
<evidence type="ECO:0000256" key="2">
    <source>
        <dbReference type="ARBA" id="ARBA00022741"/>
    </source>
</evidence>
<keyword evidence="7" id="KW-1185">Reference proteome</keyword>
<keyword evidence="2" id="KW-0547">Nucleotide-binding</keyword>
<evidence type="ECO:0000256" key="3">
    <source>
        <dbReference type="ARBA" id="ARBA00022840"/>
    </source>
</evidence>
<dbReference type="Gene3D" id="3.30.420.40">
    <property type="match status" value="2"/>
</dbReference>
<feature type="compositionally biased region" description="Low complexity" evidence="4">
    <location>
        <begin position="258"/>
        <end position="269"/>
    </location>
</feature>
<dbReference type="EMBL" id="JAOYFB010000044">
    <property type="protein sequence ID" value="KAK4045531.1"/>
    <property type="molecule type" value="Genomic_DNA"/>
</dbReference>
<evidence type="ECO:0000313" key="6">
    <source>
        <dbReference type="EMBL" id="KAK4045531.1"/>
    </source>
</evidence>
<dbReference type="Gene3D" id="3.40.50.150">
    <property type="entry name" value="Vaccinia Virus protein VP39"/>
    <property type="match status" value="1"/>
</dbReference>
<feature type="region of interest" description="Disordered" evidence="4">
    <location>
        <begin position="516"/>
        <end position="537"/>
    </location>
</feature>
<dbReference type="SUPFAM" id="SSF53335">
    <property type="entry name" value="S-adenosyl-L-methionine-dependent methyltransferases"/>
    <property type="match status" value="1"/>
</dbReference>
<name>A0ABR0BAB7_9CRUS</name>
<evidence type="ECO:0000313" key="7">
    <source>
        <dbReference type="Proteomes" id="UP001234178"/>
    </source>
</evidence>
<dbReference type="InterPro" id="IPR029063">
    <property type="entry name" value="SAM-dependent_MTases_sf"/>
</dbReference>
<feature type="domain" description="Methyltransferase" evidence="5">
    <location>
        <begin position="54"/>
        <end position="153"/>
    </location>
</feature>
<comment type="caution">
    <text evidence="6">The sequence shown here is derived from an EMBL/GenBank/DDBJ whole genome shotgun (WGS) entry which is preliminary data.</text>
</comment>
<evidence type="ECO:0000259" key="5">
    <source>
        <dbReference type="Pfam" id="PF13649"/>
    </source>
</evidence>
<dbReference type="InterPro" id="IPR043129">
    <property type="entry name" value="ATPase_NBD"/>
</dbReference>
<gene>
    <name evidence="6" type="ORF">OUZ56_033155</name>
</gene>
<protein>
    <recommendedName>
        <fullName evidence="5">Methyltransferase domain-containing protein</fullName>
    </recommendedName>
</protein>
<dbReference type="CDD" id="cd02440">
    <property type="entry name" value="AdoMet_MTases"/>
    <property type="match status" value="1"/>
</dbReference>
<dbReference type="InterPro" id="IPR041698">
    <property type="entry name" value="Methyltransf_25"/>
</dbReference>
<reference evidence="6 7" key="1">
    <citation type="journal article" date="2023" name="Nucleic Acids Res.">
        <title>The hologenome of Daphnia magna reveals possible DNA methylation and microbiome-mediated evolution of the host genome.</title>
        <authorList>
            <person name="Chaturvedi A."/>
            <person name="Li X."/>
            <person name="Dhandapani V."/>
            <person name="Marshall H."/>
            <person name="Kissane S."/>
            <person name="Cuenca-Cambronero M."/>
            <person name="Asole G."/>
            <person name="Calvet F."/>
            <person name="Ruiz-Romero M."/>
            <person name="Marangio P."/>
            <person name="Guigo R."/>
            <person name="Rago D."/>
            <person name="Mirbahai L."/>
            <person name="Eastwood N."/>
            <person name="Colbourne J.K."/>
            <person name="Zhou J."/>
            <person name="Mallon E."/>
            <person name="Orsini L."/>
        </authorList>
    </citation>
    <scope>NUCLEOTIDE SEQUENCE [LARGE SCALE GENOMIC DNA]</scope>
    <source>
        <strain evidence="6">LRV0_1</strain>
    </source>
</reference>
<dbReference type="Pfam" id="PF00012">
    <property type="entry name" value="HSP70"/>
    <property type="match status" value="1"/>
</dbReference>
<dbReference type="InterPro" id="IPR013126">
    <property type="entry name" value="Hsp_70_fam"/>
</dbReference>
<sequence>MTTGLYDYARLDASGEANRAIFRMEARAVDPASEALFEALLGPLIDAWAVDADVLEVGAGTGALARRVVERPAPARVHATDLSQEMVAAAARYAEDHPAKARLTFSAAGAEDALGSGEHRWDAVLSSVMIPYLQDTAIDSLAARLGAALRTGGVAVFLEQDLATDSLFHPDPALAAKVLGKEARTVGRNHGLGLRAAFRRAGLAVEPTISHLWSTTSFGPYLRDLFGRSVAEGMKTGASPPTRHNGSSADSPPPTPPETSTTASSTTEFSPRRCNLHLVCTENATTPRRGRRRAPIPASAPTMYAIDFGTSNSLLAAANGTDVFPPVPLDASAPDPTILRSVLYFPTASRCFVGQQALNEYVENGLEGRLLRSLKRHLPTRSFRGTQIDNRQLSLEDLVAIPLREMRTRANAHFGDVDVKKVVLGRPARFSTDDADDDLAEKRLRIAAEKAGFEEIHVLPEPVAAAHEFSDAFADAEAGERIVVVCDFGGGTSDFTVLKLGKKPLNEPTFSRLVGHRSRGRSRCEHHALPRRQTLRR</sequence>
<dbReference type="SUPFAM" id="SSF53067">
    <property type="entry name" value="Actin-like ATPase domain"/>
    <property type="match status" value="1"/>
</dbReference>
<evidence type="ECO:0000256" key="4">
    <source>
        <dbReference type="SAM" id="MobiDB-lite"/>
    </source>
</evidence>
<proteinExistence type="inferred from homology"/>
<keyword evidence="3" id="KW-0067">ATP-binding</keyword>
<accession>A0ABR0BAB7</accession>
<organism evidence="6 7">
    <name type="scientific">Daphnia magna</name>
    <dbReference type="NCBI Taxonomy" id="35525"/>
    <lineage>
        <taxon>Eukaryota</taxon>
        <taxon>Metazoa</taxon>
        <taxon>Ecdysozoa</taxon>
        <taxon>Arthropoda</taxon>
        <taxon>Crustacea</taxon>
        <taxon>Branchiopoda</taxon>
        <taxon>Diplostraca</taxon>
        <taxon>Cladocera</taxon>
        <taxon>Anomopoda</taxon>
        <taxon>Daphniidae</taxon>
        <taxon>Daphnia</taxon>
    </lineage>
</organism>